<dbReference type="PANTHER" id="PTHR16253:SF0">
    <property type="entry name" value="TETRATRICOPEPTIDE REPEAT PROTEIN 22"/>
    <property type="match status" value="1"/>
</dbReference>
<reference evidence="5" key="1">
    <citation type="journal article" date="2019" name="Int. J. Syst. Evol. Microbiol.">
        <title>The Global Catalogue of Microorganisms (GCM) 10K type strain sequencing project: providing services to taxonomists for standard genome sequencing and annotation.</title>
        <authorList>
            <consortium name="The Broad Institute Genomics Platform"/>
            <consortium name="The Broad Institute Genome Sequencing Center for Infectious Disease"/>
            <person name="Wu L."/>
            <person name="Ma J."/>
        </authorList>
    </citation>
    <scope>NUCLEOTIDE SEQUENCE [LARGE SCALE GENOMIC DNA]</scope>
    <source>
        <strain evidence="5">CCM 7756</strain>
    </source>
</reference>
<dbReference type="PANTHER" id="PTHR16253">
    <property type="entry name" value="TETRATRICOPEPTIDE REPEAT PROTEIN 22"/>
    <property type="match status" value="1"/>
</dbReference>
<dbReference type="Pfam" id="PF13676">
    <property type="entry name" value="TIR_2"/>
    <property type="match status" value="1"/>
</dbReference>
<dbReference type="InterPro" id="IPR035897">
    <property type="entry name" value="Toll_tir_struct_dom_sf"/>
</dbReference>
<feature type="domain" description="TIR" evidence="3">
    <location>
        <begin position="141"/>
        <end position="263"/>
    </location>
</feature>
<gene>
    <name evidence="4" type="ORF">ACFOEO_01280</name>
</gene>
<evidence type="ECO:0000256" key="2">
    <source>
        <dbReference type="SAM" id="MobiDB-lite"/>
    </source>
</evidence>
<keyword evidence="1" id="KW-0175">Coiled coil</keyword>
<dbReference type="SMART" id="SM00255">
    <property type="entry name" value="TIR"/>
    <property type="match status" value="1"/>
</dbReference>
<evidence type="ECO:0000313" key="4">
    <source>
        <dbReference type="EMBL" id="MFC3387240.1"/>
    </source>
</evidence>
<comment type="caution">
    <text evidence="4">The sequence shown here is derived from an EMBL/GenBank/DDBJ whole genome shotgun (WGS) entry which is preliminary data.</text>
</comment>
<dbReference type="Proteomes" id="UP001595637">
    <property type="component" value="Unassembled WGS sequence"/>
</dbReference>
<feature type="compositionally biased region" description="Basic and acidic residues" evidence="2">
    <location>
        <begin position="17"/>
        <end position="39"/>
    </location>
</feature>
<evidence type="ECO:0000256" key="1">
    <source>
        <dbReference type="SAM" id="Coils"/>
    </source>
</evidence>
<dbReference type="InterPro" id="IPR042342">
    <property type="entry name" value="TTC22"/>
</dbReference>
<dbReference type="SUPFAM" id="SSF52200">
    <property type="entry name" value="Toll/Interleukin receptor TIR domain"/>
    <property type="match status" value="1"/>
</dbReference>
<organism evidence="4 5">
    <name type="scientific">Salinicoccus sesuvii</name>
    <dbReference type="NCBI Taxonomy" id="868281"/>
    <lineage>
        <taxon>Bacteria</taxon>
        <taxon>Bacillati</taxon>
        <taxon>Bacillota</taxon>
        <taxon>Bacilli</taxon>
        <taxon>Bacillales</taxon>
        <taxon>Staphylococcaceae</taxon>
        <taxon>Salinicoccus</taxon>
    </lineage>
</organism>
<evidence type="ECO:0000259" key="3">
    <source>
        <dbReference type="PROSITE" id="PS50104"/>
    </source>
</evidence>
<accession>A0ABV7N0Y3</accession>
<sequence>MAINESNLKRAISKETSLTKKVKDKERSRAREHKRLESKTKKKNLTNTDLTAIDRLRKSILKYDSEIANLYHEISKNKETIEKYQNKVNQENLRQQRAMTATITNSNINNQNYYKESQHTHDELLKLANEVKGTVKKKENVEYDVFLSHSHKDKIDYVSKLSDILTKKGLIVFEDSKVFKIGDSQTDMMNQGIRNSRFVVLFISDDFMKSKWSEYEFKGFLNRVMKDDQVKILPIWHKVNAEDVYEYNPYLVDLFALNTSQATIQEIADSIYEVVNESQN</sequence>
<keyword evidence="5" id="KW-1185">Reference proteome</keyword>
<protein>
    <submittedName>
        <fullName evidence="4">Toll/interleukin-1 receptor domain-containing protein</fullName>
    </submittedName>
</protein>
<evidence type="ECO:0000313" key="5">
    <source>
        <dbReference type="Proteomes" id="UP001595637"/>
    </source>
</evidence>
<dbReference type="EMBL" id="JBHRVQ010000001">
    <property type="protein sequence ID" value="MFC3387240.1"/>
    <property type="molecule type" value="Genomic_DNA"/>
</dbReference>
<dbReference type="Gene3D" id="3.40.50.10140">
    <property type="entry name" value="Toll/interleukin-1 receptor homology (TIR) domain"/>
    <property type="match status" value="1"/>
</dbReference>
<proteinExistence type="predicted"/>
<feature type="coiled-coil region" evidence="1">
    <location>
        <begin position="67"/>
        <end position="94"/>
    </location>
</feature>
<dbReference type="InterPro" id="IPR000157">
    <property type="entry name" value="TIR_dom"/>
</dbReference>
<keyword evidence="4" id="KW-0675">Receptor</keyword>
<dbReference type="RefSeq" id="WP_380650857.1">
    <property type="nucleotide sequence ID" value="NZ_JBHRVQ010000001.1"/>
</dbReference>
<feature type="region of interest" description="Disordered" evidence="2">
    <location>
        <begin position="1"/>
        <end position="43"/>
    </location>
</feature>
<dbReference type="PROSITE" id="PS50104">
    <property type="entry name" value="TIR"/>
    <property type="match status" value="1"/>
</dbReference>
<name>A0ABV7N0Y3_9STAP</name>